<keyword evidence="4" id="KW-1185">Reference proteome</keyword>
<dbReference type="InterPro" id="IPR007867">
    <property type="entry name" value="GMC_OxRtase_C"/>
</dbReference>
<dbReference type="InterPro" id="IPR012132">
    <property type="entry name" value="GMC_OxRdtase"/>
</dbReference>
<evidence type="ECO:0000313" key="3">
    <source>
        <dbReference type="EMBL" id="KAF2767253.1"/>
    </source>
</evidence>
<dbReference type="EMBL" id="ML995859">
    <property type="protein sequence ID" value="KAF2767253.1"/>
    <property type="molecule type" value="Genomic_DNA"/>
</dbReference>
<dbReference type="Gene3D" id="3.50.50.60">
    <property type="entry name" value="FAD/NAD(P)-binding domain"/>
    <property type="match status" value="1"/>
</dbReference>
<proteinExistence type="inferred from homology"/>
<evidence type="ECO:0000259" key="2">
    <source>
        <dbReference type="Pfam" id="PF05199"/>
    </source>
</evidence>
<dbReference type="Pfam" id="PF05199">
    <property type="entry name" value="GMC_oxred_C"/>
    <property type="match status" value="1"/>
</dbReference>
<dbReference type="OrthoDB" id="269227at2759"/>
<gene>
    <name evidence="3" type="ORF">EJ03DRAFT_353293</name>
</gene>
<feature type="domain" description="Glucose-methanol-choline oxidoreductase C-terminal" evidence="2">
    <location>
        <begin position="1"/>
        <end position="130"/>
    </location>
</feature>
<dbReference type="GO" id="GO:0050660">
    <property type="term" value="F:flavin adenine dinucleotide binding"/>
    <property type="evidence" value="ECO:0007669"/>
    <property type="project" value="InterPro"/>
</dbReference>
<dbReference type="GO" id="GO:0016614">
    <property type="term" value="F:oxidoreductase activity, acting on CH-OH group of donors"/>
    <property type="evidence" value="ECO:0007669"/>
    <property type="project" value="InterPro"/>
</dbReference>
<evidence type="ECO:0000256" key="1">
    <source>
        <dbReference type="ARBA" id="ARBA00010790"/>
    </source>
</evidence>
<dbReference type="SUPFAM" id="SSF54373">
    <property type="entry name" value="FAD-linked reductases, C-terminal domain"/>
    <property type="match status" value="1"/>
</dbReference>
<dbReference type="Proteomes" id="UP000799436">
    <property type="component" value="Unassembled WGS sequence"/>
</dbReference>
<dbReference type="InterPro" id="IPR036188">
    <property type="entry name" value="FAD/NAD-bd_sf"/>
</dbReference>
<dbReference type="PANTHER" id="PTHR11552">
    <property type="entry name" value="GLUCOSE-METHANOL-CHOLINE GMC OXIDOREDUCTASE"/>
    <property type="match status" value="1"/>
</dbReference>
<accession>A0A6G1L2U6</accession>
<dbReference type="Gene3D" id="3.30.560.10">
    <property type="entry name" value="Glucose Oxidase, domain 3"/>
    <property type="match status" value="1"/>
</dbReference>
<reference evidence="3" key="1">
    <citation type="journal article" date="2020" name="Stud. Mycol.">
        <title>101 Dothideomycetes genomes: a test case for predicting lifestyles and emergence of pathogens.</title>
        <authorList>
            <person name="Haridas S."/>
            <person name="Albert R."/>
            <person name="Binder M."/>
            <person name="Bloem J."/>
            <person name="Labutti K."/>
            <person name="Salamov A."/>
            <person name="Andreopoulos B."/>
            <person name="Baker S."/>
            <person name="Barry K."/>
            <person name="Bills G."/>
            <person name="Bluhm B."/>
            <person name="Cannon C."/>
            <person name="Castanera R."/>
            <person name="Culley D."/>
            <person name="Daum C."/>
            <person name="Ezra D."/>
            <person name="Gonzalez J."/>
            <person name="Henrissat B."/>
            <person name="Kuo A."/>
            <person name="Liang C."/>
            <person name="Lipzen A."/>
            <person name="Lutzoni F."/>
            <person name="Magnuson J."/>
            <person name="Mondo S."/>
            <person name="Nolan M."/>
            <person name="Ohm R."/>
            <person name="Pangilinan J."/>
            <person name="Park H.-J."/>
            <person name="Ramirez L."/>
            <person name="Alfaro M."/>
            <person name="Sun H."/>
            <person name="Tritt A."/>
            <person name="Yoshinaga Y."/>
            <person name="Zwiers L.-H."/>
            <person name="Turgeon B."/>
            <person name="Goodwin S."/>
            <person name="Spatafora J."/>
            <person name="Crous P."/>
            <person name="Grigoriev I."/>
        </authorList>
    </citation>
    <scope>NUCLEOTIDE SEQUENCE</scope>
    <source>
        <strain evidence="3">CBS 116005</strain>
    </source>
</reference>
<sequence length="141" mass="14976">MTIKSDSVFDRPVINPDWLFEEGDQEVAVAAFKLARQAWQGVPRGVIAGPEMFPGANVTSDADLSEAVKGNIAPIHHATASCAMGKFGHPATVVDSEGRVIGVQGLRVVDSSSLPFTNPGHTQGSTYGHAERMVQVMLDSM</sequence>
<dbReference type="SUPFAM" id="SSF51905">
    <property type="entry name" value="FAD/NAD(P)-binding domain"/>
    <property type="match status" value="1"/>
</dbReference>
<name>A0A6G1L2U6_9PEZI</name>
<organism evidence="3 4">
    <name type="scientific">Teratosphaeria nubilosa</name>
    <dbReference type="NCBI Taxonomy" id="161662"/>
    <lineage>
        <taxon>Eukaryota</taxon>
        <taxon>Fungi</taxon>
        <taxon>Dikarya</taxon>
        <taxon>Ascomycota</taxon>
        <taxon>Pezizomycotina</taxon>
        <taxon>Dothideomycetes</taxon>
        <taxon>Dothideomycetidae</taxon>
        <taxon>Mycosphaerellales</taxon>
        <taxon>Teratosphaeriaceae</taxon>
        <taxon>Teratosphaeria</taxon>
    </lineage>
</organism>
<evidence type="ECO:0000313" key="4">
    <source>
        <dbReference type="Proteomes" id="UP000799436"/>
    </source>
</evidence>
<dbReference type="PANTHER" id="PTHR11552:SF138">
    <property type="entry name" value="DEHYDROGENASE PKFF-RELATED"/>
    <property type="match status" value="1"/>
</dbReference>
<dbReference type="AlphaFoldDB" id="A0A6G1L2U6"/>
<comment type="similarity">
    <text evidence="1">Belongs to the GMC oxidoreductase family.</text>
</comment>
<dbReference type="GO" id="GO:0044550">
    <property type="term" value="P:secondary metabolite biosynthetic process"/>
    <property type="evidence" value="ECO:0007669"/>
    <property type="project" value="TreeGrafter"/>
</dbReference>
<protein>
    <submittedName>
        <fullName evidence="3">Glucose-methanol-choline oxidoreductase</fullName>
    </submittedName>
</protein>